<reference evidence="1 2" key="1">
    <citation type="journal article" date="2022" name="bioRxiv">
        <title>The genome of the oomycete Peronosclerospora sorghi, a cosmopolitan pathogen of maize and sorghum, is inflated with dispersed pseudogenes.</title>
        <authorList>
            <person name="Fletcher K."/>
            <person name="Martin F."/>
            <person name="Isakeit T."/>
            <person name="Cavanaugh K."/>
            <person name="Magill C."/>
            <person name="Michelmore R."/>
        </authorList>
    </citation>
    <scope>NUCLEOTIDE SEQUENCE [LARGE SCALE GENOMIC DNA]</scope>
    <source>
        <strain evidence="1">P6</strain>
    </source>
</reference>
<dbReference type="EMBL" id="CM047585">
    <property type="protein sequence ID" value="KAI9910131.1"/>
    <property type="molecule type" value="Genomic_DNA"/>
</dbReference>
<sequence>MSILRKHTTYTHKTILHQAVDGLGGCIEERDGEFDTSADIALLIFRVFAMVSAYSVQLNSPKHMISVAPQSWTLLLTVNCLMTGVGAMFYSLAVRQVRAMMHQLIVQENAFAYCLQGFGPNMLHQKQKSVNGHDNSIVAGTATEETVVVVFTSLEQLNTLNDRYEEVMRRARIGIYLYKGLSSRQAKPIISTSCSLLSETGNNRRLLAHALTSYTEYKANEEIRTCDRVVREATVRE</sequence>
<evidence type="ECO:0000313" key="1">
    <source>
        <dbReference type="EMBL" id="KAI9910131.1"/>
    </source>
</evidence>
<proteinExistence type="predicted"/>
<dbReference type="Proteomes" id="UP001163321">
    <property type="component" value="Chromosome 6"/>
</dbReference>
<evidence type="ECO:0000313" key="2">
    <source>
        <dbReference type="Proteomes" id="UP001163321"/>
    </source>
</evidence>
<organism evidence="1 2">
    <name type="scientific">Peronosclerospora sorghi</name>
    <dbReference type="NCBI Taxonomy" id="230839"/>
    <lineage>
        <taxon>Eukaryota</taxon>
        <taxon>Sar</taxon>
        <taxon>Stramenopiles</taxon>
        <taxon>Oomycota</taxon>
        <taxon>Peronosporomycetes</taxon>
        <taxon>Peronosporales</taxon>
        <taxon>Peronosporaceae</taxon>
        <taxon>Peronosclerospora</taxon>
    </lineage>
</organism>
<protein>
    <submittedName>
        <fullName evidence="1">Uncharacterized protein</fullName>
    </submittedName>
</protein>
<keyword evidence="2" id="KW-1185">Reference proteome</keyword>
<accession>A0ACC0VXD8</accession>
<comment type="caution">
    <text evidence="1">The sequence shown here is derived from an EMBL/GenBank/DDBJ whole genome shotgun (WGS) entry which is preliminary data.</text>
</comment>
<name>A0ACC0VXD8_9STRA</name>
<gene>
    <name evidence="1" type="ORF">PsorP6_010111</name>
</gene>